<evidence type="ECO:0000259" key="11">
    <source>
        <dbReference type="PROSITE" id="PS50929"/>
    </source>
</evidence>
<name>A0A9N9PQT2_9HELO</name>
<evidence type="ECO:0000313" key="13">
    <source>
        <dbReference type="Proteomes" id="UP000701801"/>
    </source>
</evidence>
<evidence type="ECO:0000256" key="9">
    <source>
        <dbReference type="SAM" id="Phobius"/>
    </source>
</evidence>
<feature type="transmembrane region" description="Helical" evidence="9">
    <location>
        <begin position="395"/>
        <end position="417"/>
    </location>
</feature>
<dbReference type="PROSITE" id="PS50893">
    <property type="entry name" value="ABC_TRANSPORTER_2"/>
    <property type="match status" value="2"/>
</dbReference>
<evidence type="ECO:0000256" key="6">
    <source>
        <dbReference type="ARBA" id="ARBA00022989"/>
    </source>
</evidence>
<dbReference type="PANTHER" id="PTHR24223">
    <property type="entry name" value="ATP-BINDING CASSETTE SUB-FAMILY C"/>
    <property type="match status" value="1"/>
</dbReference>
<dbReference type="InterPro" id="IPR011527">
    <property type="entry name" value="ABC1_TM_dom"/>
</dbReference>
<dbReference type="CDD" id="cd18579">
    <property type="entry name" value="ABC_6TM_ABCC_D1"/>
    <property type="match status" value="1"/>
</dbReference>
<evidence type="ECO:0000256" key="5">
    <source>
        <dbReference type="ARBA" id="ARBA00022840"/>
    </source>
</evidence>
<dbReference type="InterPro" id="IPR050173">
    <property type="entry name" value="ABC_transporter_C-like"/>
</dbReference>
<evidence type="ECO:0000259" key="10">
    <source>
        <dbReference type="PROSITE" id="PS50893"/>
    </source>
</evidence>
<protein>
    <recommendedName>
        <fullName evidence="14">P-loop containing nucleoside triphosphate hydrolase protein</fullName>
    </recommendedName>
</protein>
<dbReference type="GO" id="GO:0140359">
    <property type="term" value="F:ABC-type transporter activity"/>
    <property type="evidence" value="ECO:0007669"/>
    <property type="project" value="InterPro"/>
</dbReference>
<dbReference type="GO" id="GO:0016887">
    <property type="term" value="F:ATP hydrolysis activity"/>
    <property type="evidence" value="ECO:0007669"/>
    <property type="project" value="InterPro"/>
</dbReference>
<dbReference type="FunFam" id="1.20.1560.10:FF:000055">
    <property type="entry name" value="ABC multidrug transporter (Eurofung)"/>
    <property type="match status" value="1"/>
</dbReference>
<dbReference type="FunFam" id="3.40.50.300:FF:000163">
    <property type="entry name" value="Multidrug resistance-associated protein member 4"/>
    <property type="match status" value="1"/>
</dbReference>
<dbReference type="PANTHER" id="PTHR24223:SF399">
    <property type="entry name" value="ABC TRANSPORTER ATNG"/>
    <property type="match status" value="1"/>
</dbReference>
<gene>
    <name evidence="12" type="ORF">HYALB_00003136</name>
</gene>
<dbReference type="InterPro" id="IPR044746">
    <property type="entry name" value="ABCC_6TM_D1"/>
</dbReference>
<feature type="transmembrane region" description="Helical" evidence="9">
    <location>
        <begin position="480"/>
        <end position="504"/>
    </location>
</feature>
<keyword evidence="13" id="KW-1185">Reference proteome</keyword>
<keyword evidence="6 9" id="KW-1133">Transmembrane helix</keyword>
<feature type="transmembrane region" description="Helical" evidence="9">
    <location>
        <begin position="367"/>
        <end position="389"/>
    </location>
</feature>
<evidence type="ECO:0000256" key="3">
    <source>
        <dbReference type="ARBA" id="ARBA00022692"/>
    </source>
</evidence>
<evidence type="ECO:0000256" key="4">
    <source>
        <dbReference type="ARBA" id="ARBA00022741"/>
    </source>
</evidence>
<proteinExistence type="predicted"/>
<dbReference type="InterPro" id="IPR044726">
    <property type="entry name" value="ABCC_6TM_D2"/>
</dbReference>
<accession>A0A9N9PQT2</accession>
<organism evidence="12 13">
    <name type="scientific">Hymenoscyphus albidus</name>
    <dbReference type="NCBI Taxonomy" id="595503"/>
    <lineage>
        <taxon>Eukaryota</taxon>
        <taxon>Fungi</taxon>
        <taxon>Dikarya</taxon>
        <taxon>Ascomycota</taxon>
        <taxon>Pezizomycotina</taxon>
        <taxon>Leotiomycetes</taxon>
        <taxon>Helotiales</taxon>
        <taxon>Helotiaceae</taxon>
        <taxon>Hymenoscyphus</taxon>
    </lineage>
</organism>
<evidence type="ECO:0000256" key="8">
    <source>
        <dbReference type="ARBA" id="ARBA00023180"/>
    </source>
</evidence>
<dbReference type="Proteomes" id="UP000701801">
    <property type="component" value="Unassembled WGS sequence"/>
</dbReference>
<feature type="domain" description="ABC transporter" evidence="10">
    <location>
        <begin position="1220"/>
        <end position="1453"/>
    </location>
</feature>
<feature type="transmembrane region" description="Helical" evidence="9">
    <location>
        <begin position="938"/>
        <end position="962"/>
    </location>
</feature>
<evidence type="ECO:0008006" key="14">
    <source>
        <dbReference type="Google" id="ProtNLM"/>
    </source>
</evidence>
<dbReference type="InterPro" id="IPR003439">
    <property type="entry name" value="ABC_transporter-like_ATP-bd"/>
</dbReference>
<feature type="transmembrane region" description="Helical" evidence="9">
    <location>
        <begin position="974"/>
        <end position="990"/>
    </location>
</feature>
<dbReference type="InterPro" id="IPR017871">
    <property type="entry name" value="ABC_transporter-like_CS"/>
</dbReference>
<dbReference type="InterPro" id="IPR027417">
    <property type="entry name" value="P-loop_NTPase"/>
</dbReference>
<feature type="domain" description="ABC transporter" evidence="10">
    <location>
        <begin position="616"/>
        <end position="844"/>
    </location>
</feature>
<keyword evidence="2" id="KW-0813">Transport</keyword>
<dbReference type="CDD" id="cd18580">
    <property type="entry name" value="ABC_6TM_ABCC_D2"/>
    <property type="match status" value="1"/>
</dbReference>
<feature type="transmembrane region" description="Helical" evidence="9">
    <location>
        <begin position="890"/>
        <end position="918"/>
    </location>
</feature>
<comment type="subcellular location">
    <subcellularLocation>
        <location evidence="1">Membrane</location>
        <topology evidence="1">Multi-pass membrane protein</topology>
    </subcellularLocation>
</comment>
<feature type="transmembrane region" description="Helical" evidence="9">
    <location>
        <begin position="35"/>
        <end position="53"/>
    </location>
</feature>
<evidence type="ECO:0000256" key="1">
    <source>
        <dbReference type="ARBA" id="ARBA00004141"/>
    </source>
</evidence>
<dbReference type="Pfam" id="PF24357">
    <property type="entry name" value="TMD0_ABC"/>
    <property type="match status" value="1"/>
</dbReference>
<feature type="transmembrane region" description="Helical" evidence="9">
    <location>
        <begin position="1031"/>
        <end position="1055"/>
    </location>
</feature>
<keyword evidence="4" id="KW-0547">Nucleotide-binding</keyword>
<feature type="transmembrane region" description="Helical" evidence="9">
    <location>
        <begin position="89"/>
        <end position="110"/>
    </location>
</feature>
<dbReference type="CDD" id="cd03250">
    <property type="entry name" value="ABCC_MRP_domain1"/>
    <property type="match status" value="1"/>
</dbReference>
<keyword evidence="7 9" id="KW-0472">Membrane</keyword>
<feature type="transmembrane region" description="Helical" evidence="9">
    <location>
        <begin position="147"/>
        <end position="166"/>
    </location>
</feature>
<dbReference type="FunFam" id="1.20.1560.10:FF:000066">
    <property type="entry name" value="ABC multidrug transporter (Eurofung)"/>
    <property type="match status" value="1"/>
</dbReference>
<dbReference type="GO" id="GO:0005524">
    <property type="term" value="F:ATP binding"/>
    <property type="evidence" value="ECO:0007669"/>
    <property type="project" value="UniProtKB-KW"/>
</dbReference>
<feature type="transmembrane region" description="Helical" evidence="9">
    <location>
        <begin position="246"/>
        <end position="263"/>
    </location>
</feature>
<dbReference type="SUPFAM" id="SSF90123">
    <property type="entry name" value="ABC transporter transmembrane region"/>
    <property type="match status" value="2"/>
</dbReference>
<reference evidence="12" key="1">
    <citation type="submission" date="2021-07" db="EMBL/GenBank/DDBJ databases">
        <authorList>
            <person name="Durling M."/>
        </authorList>
    </citation>
    <scope>NUCLEOTIDE SEQUENCE</scope>
</reference>
<dbReference type="Pfam" id="PF00005">
    <property type="entry name" value="ABC_tran"/>
    <property type="match status" value="2"/>
</dbReference>
<comment type="caution">
    <text evidence="12">The sequence shown here is derived from an EMBL/GenBank/DDBJ whole genome shotgun (WGS) entry which is preliminary data.</text>
</comment>
<evidence type="ECO:0000256" key="2">
    <source>
        <dbReference type="ARBA" id="ARBA00022448"/>
    </source>
</evidence>
<feature type="transmembrane region" description="Helical" evidence="9">
    <location>
        <begin position="298"/>
        <end position="320"/>
    </location>
</feature>
<dbReference type="InterPro" id="IPR003593">
    <property type="entry name" value="AAA+_ATPase"/>
</dbReference>
<dbReference type="Pfam" id="PF00664">
    <property type="entry name" value="ABC_membrane"/>
    <property type="match status" value="2"/>
</dbReference>
<feature type="transmembrane region" description="Helical" evidence="9">
    <location>
        <begin position="122"/>
        <end position="141"/>
    </location>
</feature>
<feature type="transmembrane region" description="Helical" evidence="9">
    <location>
        <begin position="524"/>
        <end position="549"/>
    </location>
</feature>
<dbReference type="EMBL" id="CAJVRM010000026">
    <property type="protein sequence ID" value="CAG8971668.1"/>
    <property type="molecule type" value="Genomic_DNA"/>
</dbReference>
<keyword evidence="3 9" id="KW-0812">Transmembrane</keyword>
<feature type="domain" description="ABC transmembrane type-1" evidence="11">
    <location>
        <begin position="919"/>
        <end position="1182"/>
    </location>
</feature>
<dbReference type="InterPro" id="IPR036640">
    <property type="entry name" value="ABC1_TM_sf"/>
</dbReference>
<feature type="transmembrane region" description="Helical" evidence="9">
    <location>
        <begin position="65"/>
        <end position="83"/>
    </location>
</feature>
<dbReference type="CDD" id="cd03244">
    <property type="entry name" value="ABCC_MRP_domain2"/>
    <property type="match status" value="1"/>
</dbReference>
<evidence type="ECO:0000313" key="12">
    <source>
        <dbReference type="EMBL" id="CAG8971668.1"/>
    </source>
</evidence>
<dbReference type="Gene3D" id="3.40.50.300">
    <property type="entry name" value="P-loop containing nucleotide triphosphate hydrolases"/>
    <property type="match status" value="2"/>
</dbReference>
<evidence type="ECO:0000256" key="7">
    <source>
        <dbReference type="ARBA" id="ARBA00023136"/>
    </source>
</evidence>
<dbReference type="InterPro" id="IPR056227">
    <property type="entry name" value="TMD0_ABC"/>
</dbReference>
<dbReference type="SMART" id="SM00382">
    <property type="entry name" value="AAA"/>
    <property type="match status" value="2"/>
</dbReference>
<keyword evidence="5" id="KW-0067">ATP-binding</keyword>
<dbReference type="Gene3D" id="1.20.1560.10">
    <property type="entry name" value="ABC transporter type 1, transmembrane domain"/>
    <property type="match status" value="2"/>
</dbReference>
<dbReference type="OrthoDB" id="6500128at2759"/>
<sequence>MDSHTLRCTDSSFGPYAGGDCRGGFDFTLLFEQSILWLAPSALLLTLSLPRFIQLYHQDIKSVPSTLQYLKLLGLLVLWASWLEWQNQASIPGAALAFINAFVILGLSYLEHSRSVRPSSLLIVYLLFSTPLDAVQARTLWLKEVSGALLAVFTAAIVIKAALLALEPQSKINLLVVPYLSWPLESVSGILSRSSFWWLNSLLWSGSQKILSNDIIYEPDLDLSSQLLETNLLFTWDRCDKKRNHSFLIAVFTCLMWPVLAAIPPRLCQTAFTFAQPFFIARVIDFVNDGDSPQSKNIGYGLIGATALIYLGLAFSVAIYKHKTYRLITMIRGALVSLIYAKTLKLDTGSLADAAAVTLISTDIDRIALGLGYAHEMWASLIDVGIAVYLLERQLGIVCIVPIIIALACTFGGIQIARHIGSRTKLWLEAVQKRVGVTSTVLGHIKAVKMMALTGLLSDDIQALRVVEVNLARYYLKLDAWINVFANAPTFLSPPFTFLLFAFVPVGNAAGLLTSARAFTAPSIISIMTSPLGLLLNAIPTFIACVACFDRIQDYLLLRDRRDDRLLDLCQHSDPYIASPYNSTSTNSLDIDLSSRTGITSLVSQTYSQESNYCAASIVDGSFSYGSNENPVLHNINLQLVQGSFVMLLGPIGSGKSTLLKALLNEVETIQGYVHLKTPSITYCSQQPWLTNTSLRENILAGSTYDESWYQEIVDACALQPDFASLVHGDMTSAGSKGAALSGGQKQRIAIARALYSRKRLIVMDDVLSGLDAATEELVFGRIFGPSGLVKKSGTAAFLATHAIRHVQVADSIVVLGQDGTIQQQGSYDHLKGVEGYIQSILFLRRAESNKGDGETSAVVKTSNASLPAVGEDATADLRRRTGDFQVYKYYFASVGTSYIMCFLALTIVYVFCFRFSQVWLELWVSASASKPGSRTNGIYGGVYVTFGLLALAFFFFAVAFMFQVVVPKSASQLHWILLTATMNAPYSFFTKTDVGMTLNRCSKDMALVDLDLPSHALETIFYVINGAGQVILIAIGARYIAAAIPAIIIAVYFVQKFYLRTSRQLRYLDLETKSPLYSNMLETYDGLSTIRAAGWETRFLEKNRKVLDDSQRPYYALYCIQRWLNVVLALLVAAVAVLLVTFAVELQGTATGSTIGVALLNVLNFNDTLAKLITSWRSLETSLGAIARVRDFGNKIQAQDHSVTTFEPKPQNWPSSGRIEFRHISAAYDIHSPPVLRDISLTIEPGMKVGICGRTGSGKSSLLLALFGMLQITSGSIYIDALETSGRPHETVCQALRVIPQDPFLLPGTVRFNLSLDGTFQDTVLVAALERVSLWSLLAARGGLDADAAMAPLSHGQQQLFCVARTLLQAPSSHILVLDEATSNLDRESERMVQELLRESFADRTVIAVTHHLDIIMDFDRIAVLDQGCLVEWDTPANLQQREGGVFRALWEQQQI</sequence>
<dbReference type="SUPFAM" id="SSF52540">
    <property type="entry name" value="P-loop containing nucleoside triphosphate hydrolases"/>
    <property type="match status" value="2"/>
</dbReference>
<dbReference type="PROSITE" id="PS00211">
    <property type="entry name" value="ABC_TRANSPORTER_1"/>
    <property type="match status" value="2"/>
</dbReference>
<dbReference type="GO" id="GO:0016020">
    <property type="term" value="C:membrane"/>
    <property type="evidence" value="ECO:0007669"/>
    <property type="project" value="UniProtKB-SubCell"/>
</dbReference>
<feature type="transmembrane region" description="Helical" evidence="9">
    <location>
        <begin position="1124"/>
        <end position="1145"/>
    </location>
</feature>
<dbReference type="PROSITE" id="PS50929">
    <property type="entry name" value="ABC_TM1F"/>
    <property type="match status" value="2"/>
</dbReference>
<keyword evidence="8" id="KW-0325">Glycoprotein</keyword>
<feature type="domain" description="ABC transmembrane type-1" evidence="11">
    <location>
        <begin position="267"/>
        <end position="544"/>
    </location>
</feature>